<evidence type="ECO:0000256" key="5">
    <source>
        <dbReference type="ARBA" id="ARBA00022553"/>
    </source>
</evidence>
<organism evidence="15 16">
    <name type="scientific">Mizuhopecten yessoensis</name>
    <name type="common">Japanese scallop</name>
    <name type="synonym">Patinopecten yessoensis</name>
    <dbReference type="NCBI Taxonomy" id="6573"/>
    <lineage>
        <taxon>Eukaryota</taxon>
        <taxon>Metazoa</taxon>
        <taxon>Spiralia</taxon>
        <taxon>Lophotrochozoa</taxon>
        <taxon>Mollusca</taxon>
        <taxon>Bivalvia</taxon>
        <taxon>Autobranchia</taxon>
        <taxon>Pteriomorphia</taxon>
        <taxon>Pectinida</taxon>
        <taxon>Pectinoidea</taxon>
        <taxon>Pectinidae</taxon>
        <taxon>Mizuhopecten</taxon>
    </lineage>
</organism>
<comment type="function">
    <text evidence="11">Calcium/phospholipid-binding protein which promotes membrane fusion and is involved in exocytosis.</text>
</comment>
<keyword evidence="5" id="KW-0597">Phosphoprotein</keyword>
<dbReference type="Pfam" id="PF00191">
    <property type="entry name" value="Annexin"/>
    <property type="match status" value="4"/>
</dbReference>
<comment type="subcellular location">
    <subcellularLocation>
        <location evidence="1">Host cell</location>
    </subcellularLocation>
    <subcellularLocation>
        <location evidence="2">Secreted</location>
        <location evidence="2">Extracellular exosome</location>
    </subcellularLocation>
    <subcellularLocation>
        <location evidence="13">Tegument</location>
    </subcellularLocation>
</comment>
<keyword evidence="8 14" id="KW-0106">Calcium</keyword>
<comment type="subunit">
    <text evidence="4">Homodimer.</text>
</comment>
<dbReference type="GO" id="GO:0005737">
    <property type="term" value="C:cytoplasm"/>
    <property type="evidence" value="ECO:0007669"/>
    <property type="project" value="TreeGrafter"/>
</dbReference>
<dbReference type="Gene3D" id="1.10.220.10">
    <property type="entry name" value="Annexin"/>
    <property type="match status" value="4"/>
</dbReference>
<name>A0A210PEL1_MIZYE</name>
<dbReference type="Proteomes" id="UP000242188">
    <property type="component" value="Unassembled WGS sequence"/>
</dbReference>
<protein>
    <recommendedName>
        <fullName evidence="14">Annexin</fullName>
    </recommendedName>
</protein>
<keyword evidence="9 14" id="KW-0041">Annexin</keyword>
<evidence type="ECO:0000256" key="9">
    <source>
        <dbReference type="ARBA" id="ARBA00023216"/>
    </source>
</evidence>
<dbReference type="GO" id="GO:0005509">
    <property type="term" value="F:calcium ion binding"/>
    <property type="evidence" value="ECO:0007669"/>
    <property type="project" value="InterPro"/>
</dbReference>
<gene>
    <name evidence="15" type="ORF">KP79_PYT08661</name>
</gene>
<keyword evidence="6" id="KW-0479">Metal-binding</keyword>
<dbReference type="PROSITE" id="PS51897">
    <property type="entry name" value="ANNEXIN_2"/>
    <property type="match status" value="4"/>
</dbReference>
<dbReference type="PANTHER" id="PTHR10502:SF239">
    <property type="entry name" value="ANNEXIN A7"/>
    <property type="match status" value="1"/>
</dbReference>
<keyword evidence="7 14" id="KW-0677">Repeat</keyword>
<evidence type="ECO:0000256" key="14">
    <source>
        <dbReference type="RuleBase" id="RU003540"/>
    </source>
</evidence>
<comment type="caution">
    <text evidence="15">The sequence shown here is derived from an EMBL/GenBank/DDBJ whole genome shotgun (WGS) entry which is preliminary data.</text>
</comment>
<evidence type="ECO:0000256" key="8">
    <source>
        <dbReference type="ARBA" id="ARBA00022837"/>
    </source>
</evidence>
<evidence type="ECO:0000256" key="7">
    <source>
        <dbReference type="ARBA" id="ARBA00022737"/>
    </source>
</evidence>
<dbReference type="PROSITE" id="PS00223">
    <property type="entry name" value="ANNEXIN_1"/>
    <property type="match status" value="1"/>
</dbReference>
<keyword evidence="10 14" id="KW-0111">Calcium/phospholipid-binding</keyword>
<evidence type="ECO:0000256" key="4">
    <source>
        <dbReference type="ARBA" id="ARBA00011738"/>
    </source>
</evidence>
<evidence type="ECO:0000256" key="3">
    <source>
        <dbReference type="ARBA" id="ARBA00007831"/>
    </source>
</evidence>
<dbReference type="GO" id="GO:0005634">
    <property type="term" value="C:nucleus"/>
    <property type="evidence" value="ECO:0007669"/>
    <property type="project" value="TreeGrafter"/>
</dbReference>
<dbReference type="GO" id="GO:0001786">
    <property type="term" value="F:phosphatidylserine binding"/>
    <property type="evidence" value="ECO:0007669"/>
    <property type="project" value="TreeGrafter"/>
</dbReference>
<dbReference type="InterPro" id="IPR018252">
    <property type="entry name" value="Annexin_repeat_CS"/>
</dbReference>
<dbReference type="InterPro" id="IPR037104">
    <property type="entry name" value="Annexin_sf"/>
</dbReference>
<evidence type="ECO:0000313" key="15">
    <source>
        <dbReference type="EMBL" id="OWF34932.1"/>
    </source>
</evidence>
<dbReference type="InterPro" id="IPR018502">
    <property type="entry name" value="Annexin_repeat"/>
</dbReference>
<dbReference type="GO" id="GO:0005886">
    <property type="term" value="C:plasma membrane"/>
    <property type="evidence" value="ECO:0007669"/>
    <property type="project" value="TreeGrafter"/>
</dbReference>
<comment type="function">
    <text evidence="12">Involved in reproduction of the worm. Involved in host-parasite interaction. Delivered into the host cell by means of parasite exosomes. Binds to acidic phospholipid membranes in a calcium-dependent manner in vitro. Causes aggregation of liposomes in the presence of calcium, but not in its absence. Likely to promote membrane fusion. May provide structural integrity within the tegument.</text>
</comment>
<dbReference type="SUPFAM" id="SSF47874">
    <property type="entry name" value="Annexin"/>
    <property type="match status" value="1"/>
</dbReference>
<evidence type="ECO:0000256" key="6">
    <source>
        <dbReference type="ARBA" id="ARBA00022723"/>
    </source>
</evidence>
<dbReference type="PANTHER" id="PTHR10502">
    <property type="entry name" value="ANNEXIN"/>
    <property type="match status" value="1"/>
</dbReference>
<dbReference type="GO" id="GO:0043657">
    <property type="term" value="C:host cell"/>
    <property type="evidence" value="ECO:0007669"/>
    <property type="project" value="UniProtKB-SubCell"/>
</dbReference>
<dbReference type="PRINTS" id="PR00196">
    <property type="entry name" value="ANNEXIN"/>
</dbReference>
<dbReference type="FunFam" id="1.10.220.10:FF:000001">
    <property type="entry name" value="Annexin"/>
    <property type="match status" value="1"/>
</dbReference>
<dbReference type="STRING" id="6573.A0A210PEL1"/>
<dbReference type="FunFam" id="1.10.220.10:FF:000005">
    <property type="entry name" value="Annexin"/>
    <property type="match status" value="1"/>
</dbReference>
<dbReference type="GO" id="GO:0005544">
    <property type="term" value="F:calcium-dependent phospholipid binding"/>
    <property type="evidence" value="ECO:0007669"/>
    <property type="project" value="UniProtKB-KW"/>
</dbReference>
<evidence type="ECO:0000256" key="2">
    <source>
        <dbReference type="ARBA" id="ARBA00004550"/>
    </source>
</evidence>
<sequence>MPGTVFANEDFDADAAAGKLRDAMKGLGTTETDIIEVLDSHNNEQRQEIATAFKQSYGLDLIDELKSELRSDFENTVIALMTPPRLYDARELNRAIKGAGTDETALIEIMCSRTNEELEEIKAVYQTEFETSLEEDLDCDTSGYFGRLMISLVTGGRDTDDDVDEEAAEADAQELYEAGPNSWGTDESKFNQVLCRRNFNQLKRIFEVYAEKYEQTVREAVESEISGDTQSGYLALVDIAEDKPLFFAKRLDNAMRGIGTSDDDLIRLIVSRSEVDMQEIYTKYYFMQPEDDRRTLREAVDSECGGDYKAMLLTLLNPID</sequence>
<evidence type="ECO:0000256" key="13">
    <source>
        <dbReference type="ARBA" id="ARBA00060393"/>
    </source>
</evidence>
<keyword evidence="16" id="KW-1185">Reference proteome</keyword>
<dbReference type="EMBL" id="NEDP02076747">
    <property type="protein sequence ID" value="OWF34932.1"/>
    <property type="molecule type" value="Genomic_DNA"/>
</dbReference>
<evidence type="ECO:0000256" key="11">
    <source>
        <dbReference type="ARBA" id="ARBA00037210"/>
    </source>
</evidence>
<comment type="domain">
    <text evidence="14">A pair of annexin repeats may form one binding site for calcium and phospholipid.</text>
</comment>
<dbReference type="GO" id="GO:0012506">
    <property type="term" value="C:vesicle membrane"/>
    <property type="evidence" value="ECO:0007669"/>
    <property type="project" value="TreeGrafter"/>
</dbReference>
<comment type="similarity">
    <text evidence="3 14">Belongs to the annexin family.</text>
</comment>
<dbReference type="SMART" id="SM00335">
    <property type="entry name" value="ANX"/>
    <property type="match status" value="4"/>
</dbReference>
<proteinExistence type="inferred from homology"/>
<dbReference type="FunFam" id="1.10.220.10:FF:000002">
    <property type="entry name" value="Annexin"/>
    <property type="match status" value="1"/>
</dbReference>
<evidence type="ECO:0000256" key="1">
    <source>
        <dbReference type="ARBA" id="ARBA00004340"/>
    </source>
</evidence>
<reference evidence="15 16" key="1">
    <citation type="journal article" date="2017" name="Nat. Ecol. Evol.">
        <title>Scallop genome provides insights into evolution of bilaterian karyotype and development.</title>
        <authorList>
            <person name="Wang S."/>
            <person name="Zhang J."/>
            <person name="Jiao W."/>
            <person name="Li J."/>
            <person name="Xun X."/>
            <person name="Sun Y."/>
            <person name="Guo X."/>
            <person name="Huan P."/>
            <person name="Dong B."/>
            <person name="Zhang L."/>
            <person name="Hu X."/>
            <person name="Sun X."/>
            <person name="Wang J."/>
            <person name="Zhao C."/>
            <person name="Wang Y."/>
            <person name="Wang D."/>
            <person name="Huang X."/>
            <person name="Wang R."/>
            <person name="Lv J."/>
            <person name="Li Y."/>
            <person name="Zhang Z."/>
            <person name="Liu B."/>
            <person name="Lu W."/>
            <person name="Hui Y."/>
            <person name="Liang J."/>
            <person name="Zhou Z."/>
            <person name="Hou R."/>
            <person name="Li X."/>
            <person name="Liu Y."/>
            <person name="Li H."/>
            <person name="Ning X."/>
            <person name="Lin Y."/>
            <person name="Zhao L."/>
            <person name="Xing Q."/>
            <person name="Dou J."/>
            <person name="Li Y."/>
            <person name="Mao J."/>
            <person name="Guo H."/>
            <person name="Dou H."/>
            <person name="Li T."/>
            <person name="Mu C."/>
            <person name="Jiang W."/>
            <person name="Fu Q."/>
            <person name="Fu X."/>
            <person name="Miao Y."/>
            <person name="Liu J."/>
            <person name="Yu Q."/>
            <person name="Li R."/>
            <person name="Liao H."/>
            <person name="Li X."/>
            <person name="Kong Y."/>
            <person name="Jiang Z."/>
            <person name="Chourrout D."/>
            <person name="Li R."/>
            <person name="Bao Z."/>
        </authorList>
    </citation>
    <scope>NUCLEOTIDE SEQUENCE [LARGE SCALE GENOMIC DNA]</scope>
    <source>
        <strain evidence="15 16">PY_sf001</strain>
    </source>
</reference>
<evidence type="ECO:0000313" key="16">
    <source>
        <dbReference type="Proteomes" id="UP000242188"/>
    </source>
</evidence>
<accession>A0A210PEL1</accession>
<dbReference type="GO" id="GO:0005576">
    <property type="term" value="C:extracellular region"/>
    <property type="evidence" value="ECO:0007669"/>
    <property type="project" value="UniProtKB-SubCell"/>
</dbReference>
<dbReference type="AlphaFoldDB" id="A0A210PEL1"/>
<dbReference type="OrthoDB" id="37886at2759"/>
<evidence type="ECO:0000256" key="12">
    <source>
        <dbReference type="ARBA" id="ARBA00059330"/>
    </source>
</evidence>
<dbReference type="FunFam" id="1.10.220.10:FF:000003">
    <property type="entry name" value="Annexin"/>
    <property type="match status" value="1"/>
</dbReference>
<evidence type="ECO:0000256" key="10">
    <source>
        <dbReference type="ARBA" id="ARBA00023302"/>
    </source>
</evidence>
<dbReference type="InterPro" id="IPR001464">
    <property type="entry name" value="Annexin"/>
</dbReference>